<dbReference type="GO" id="GO:0008033">
    <property type="term" value="P:tRNA processing"/>
    <property type="evidence" value="ECO:0007669"/>
    <property type="project" value="UniProtKB-KW"/>
</dbReference>
<dbReference type="GO" id="GO:0052717">
    <property type="term" value="F:tRNA-specific adenosine-34 deaminase activity"/>
    <property type="evidence" value="ECO:0007669"/>
    <property type="project" value="TreeGrafter"/>
</dbReference>
<dbReference type="OMA" id="QHWPTSF"/>
<dbReference type="Proteomes" id="UP000014760">
    <property type="component" value="Unassembled WGS sequence"/>
</dbReference>
<dbReference type="CDD" id="cd01285">
    <property type="entry name" value="nucleoside_deaminase"/>
    <property type="match status" value="1"/>
</dbReference>
<reference evidence="6" key="1">
    <citation type="submission" date="2012-12" db="EMBL/GenBank/DDBJ databases">
        <authorList>
            <person name="Hellsten U."/>
            <person name="Grimwood J."/>
            <person name="Chapman J.A."/>
            <person name="Shapiro H."/>
            <person name="Aerts A."/>
            <person name="Otillar R.P."/>
            <person name="Terry A.Y."/>
            <person name="Boore J.L."/>
            <person name="Simakov O."/>
            <person name="Marletaz F."/>
            <person name="Cho S.-J."/>
            <person name="Edsinger-Gonzales E."/>
            <person name="Havlak P."/>
            <person name="Kuo D.-H."/>
            <person name="Larsson T."/>
            <person name="Lv J."/>
            <person name="Arendt D."/>
            <person name="Savage R."/>
            <person name="Osoegawa K."/>
            <person name="de Jong P."/>
            <person name="Lindberg D.R."/>
            <person name="Seaver E.C."/>
            <person name="Weisblat D.A."/>
            <person name="Putnam N.H."/>
            <person name="Grigoriev I.V."/>
            <person name="Rokhsar D.S."/>
        </authorList>
    </citation>
    <scope>NUCLEOTIDE SEQUENCE</scope>
    <source>
        <strain evidence="6">I ESC-2004</strain>
    </source>
</reference>
<accession>R7UZJ6</accession>
<dbReference type="PROSITE" id="PS51747">
    <property type="entry name" value="CYT_DCMP_DEAMINASES_2"/>
    <property type="match status" value="1"/>
</dbReference>
<proteinExistence type="inferred from homology"/>
<dbReference type="EMBL" id="KB298689">
    <property type="protein sequence ID" value="ELU08866.1"/>
    <property type="molecule type" value="Genomic_DNA"/>
</dbReference>
<evidence type="ECO:0000259" key="3">
    <source>
        <dbReference type="PROSITE" id="PS51747"/>
    </source>
</evidence>
<dbReference type="PANTHER" id="PTHR11079">
    <property type="entry name" value="CYTOSINE DEAMINASE FAMILY MEMBER"/>
    <property type="match status" value="1"/>
</dbReference>
<dbReference type="GO" id="GO:0005634">
    <property type="term" value="C:nucleus"/>
    <property type="evidence" value="ECO:0007669"/>
    <property type="project" value="TreeGrafter"/>
</dbReference>
<dbReference type="InterPro" id="IPR016193">
    <property type="entry name" value="Cytidine_deaminase-like"/>
</dbReference>
<dbReference type="HOGENOM" id="CLU_013817_2_1_1"/>
<evidence type="ECO:0000256" key="1">
    <source>
        <dbReference type="ARBA" id="ARBA00022694"/>
    </source>
</evidence>
<dbReference type="EnsemblMetazoa" id="CapteT159319">
    <property type="protein sequence ID" value="CapteP159319"/>
    <property type="gene ID" value="CapteG159319"/>
</dbReference>
<name>R7UZJ6_CAPTE</name>
<dbReference type="OrthoDB" id="3180714at2759"/>
<gene>
    <name evidence="4" type="ORF">CAPTEDRAFT_159319</name>
</gene>
<feature type="domain" description="CMP/dCMP-type deaminase" evidence="3">
    <location>
        <begin position="139"/>
        <end position="291"/>
    </location>
</feature>
<dbReference type="SUPFAM" id="SSF53927">
    <property type="entry name" value="Cytidine deaminase-like"/>
    <property type="match status" value="1"/>
</dbReference>
<dbReference type="Pfam" id="PF00383">
    <property type="entry name" value="dCMP_cyt_deam_1"/>
    <property type="match status" value="1"/>
</dbReference>
<evidence type="ECO:0000313" key="6">
    <source>
        <dbReference type="Proteomes" id="UP000014760"/>
    </source>
</evidence>
<dbReference type="FunCoup" id="R7UZJ6">
    <property type="interactions" value="586"/>
</dbReference>
<dbReference type="GO" id="GO:0005737">
    <property type="term" value="C:cytoplasm"/>
    <property type="evidence" value="ECO:0007669"/>
    <property type="project" value="TreeGrafter"/>
</dbReference>
<comment type="similarity">
    <text evidence="2">Belongs to the cytidine and deoxycytidylate deaminase family. ADAT3 subfamily.</text>
</comment>
<dbReference type="EMBL" id="AMQN01006581">
    <property type="status" value="NOT_ANNOTATED_CDS"/>
    <property type="molecule type" value="Genomic_DNA"/>
</dbReference>
<reference evidence="4 6" key="2">
    <citation type="journal article" date="2013" name="Nature">
        <title>Insights into bilaterian evolution from three spiralian genomes.</title>
        <authorList>
            <person name="Simakov O."/>
            <person name="Marletaz F."/>
            <person name="Cho S.J."/>
            <person name="Edsinger-Gonzales E."/>
            <person name="Havlak P."/>
            <person name="Hellsten U."/>
            <person name="Kuo D.H."/>
            <person name="Larsson T."/>
            <person name="Lv J."/>
            <person name="Arendt D."/>
            <person name="Savage R."/>
            <person name="Osoegawa K."/>
            <person name="de Jong P."/>
            <person name="Grimwood J."/>
            <person name="Chapman J.A."/>
            <person name="Shapiro H."/>
            <person name="Aerts A."/>
            <person name="Otillar R.P."/>
            <person name="Terry A.Y."/>
            <person name="Boore J.L."/>
            <person name="Grigoriev I.V."/>
            <person name="Lindberg D.R."/>
            <person name="Seaver E.C."/>
            <person name="Weisblat D.A."/>
            <person name="Putnam N.H."/>
            <person name="Rokhsar D.S."/>
        </authorList>
    </citation>
    <scope>NUCLEOTIDE SEQUENCE</scope>
    <source>
        <strain evidence="4 6">I ESC-2004</strain>
    </source>
</reference>
<dbReference type="AlphaFoldDB" id="R7UZJ6"/>
<evidence type="ECO:0000313" key="4">
    <source>
        <dbReference type="EMBL" id="ELU08866.1"/>
    </source>
</evidence>
<dbReference type="Gene3D" id="3.40.140.10">
    <property type="entry name" value="Cytidine Deaminase, domain 2"/>
    <property type="match status" value="1"/>
</dbReference>
<evidence type="ECO:0000313" key="5">
    <source>
        <dbReference type="EnsemblMetazoa" id="CapteP159319"/>
    </source>
</evidence>
<keyword evidence="1" id="KW-0819">tRNA processing</keyword>
<dbReference type="STRING" id="283909.R7UZJ6"/>
<dbReference type="PANTHER" id="PTHR11079:SF156">
    <property type="entry name" value="INACTIVE TRNA-SPECIFIC ADENOSINE DEAMINASE-LIKE PROTEIN 3-RELATED"/>
    <property type="match status" value="1"/>
</dbReference>
<dbReference type="InterPro" id="IPR002125">
    <property type="entry name" value="CMP_dCMP_dom"/>
</dbReference>
<organism evidence="4">
    <name type="scientific">Capitella teleta</name>
    <name type="common">Polychaete worm</name>
    <dbReference type="NCBI Taxonomy" id="283909"/>
    <lineage>
        <taxon>Eukaryota</taxon>
        <taxon>Metazoa</taxon>
        <taxon>Spiralia</taxon>
        <taxon>Lophotrochozoa</taxon>
        <taxon>Annelida</taxon>
        <taxon>Polychaeta</taxon>
        <taxon>Sedentaria</taxon>
        <taxon>Scolecida</taxon>
        <taxon>Capitellidae</taxon>
        <taxon>Capitella</taxon>
    </lineage>
</organism>
<reference evidence="5" key="3">
    <citation type="submission" date="2015-06" db="UniProtKB">
        <authorList>
            <consortium name="EnsemblMetazoa"/>
        </authorList>
    </citation>
    <scope>IDENTIFICATION</scope>
</reference>
<keyword evidence="6" id="KW-1185">Reference proteome</keyword>
<sequence>MNAVLHDDYYRPVQTEAALICNILNKKKTSDIVRDVRTAFPMPHWKHLKRIKASKDGTLSALICPLNDSIANDDSFIHTHLESLAPFLSSPSVAQVPKENPLSRQQYEAGNRMWPISFHEDKRITRLMSNDFFSSEELVNHTQNMQLALEAGKQAKLKGEMPIGCVIVDPNDPNCKVIGHDLRSRHPLWHAAMVAVDLVARQQGGGVYQYNEKDFFVSKCEVLSEKDKTGPYLCTGYDVYLTQEPCSMCAMALVHSRTNRVFWGSPSTQGALGSRYKIHVERSLNHHYEVYSGLLAHQCLALFDKENG</sequence>
<evidence type="ECO:0000256" key="2">
    <source>
        <dbReference type="ARBA" id="ARBA00038160"/>
    </source>
</evidence>
<protein>
    <recommendedName>
        <fullName evidence="3">CMP/dCMP-type deaminase domain-containing protein</fullName>
    </recommendedName>
</protein>